<evidence type="ECO:0000256" key="3">
    <source>
        <dbReference type="SAM" id="MobiDB-lite"/>
    </source>
</evidence>
<dbReference type="SMART" id="SM00823">
    <property type="entry name" value="PKS_PP"/>
    <property type="match status" value="1"/>
</dbReference>
<dbReference type="AlphaFoldDB" id="B4CUK1"/>
<dbReference type="InterPro" id="IPR020806">
    <property type="entry name" value="PKS_PP-bd"/>
</dbReference>
<protein>
    <submittedName>
        <fullName evidence="5">Phosphopantetheine-binding protein</fullName>
    </submittedName>
</protein>
<dbReference type="InParanoid" id="B4CUK1"/>
<feature type="region of interest" description="Disordered" evidence="3">
    <location>
        <begin position="69"/>
        <end position="88"/>
    </location>
</feature>
<gene>
    <name evidence="5" type="ORF">CfE428DRAFT_0364</name>
</gene>
<evidence type="ECO:0000313" key="5">
    <source>
        <dbReference type="EMBL" id="EDY22239.1"/>
    </source>
</evidence>
<evidence type="ECO:0000256" key="1">
    <source>
        <dbReference type="ARBA" id="ARBA00022450"/>
    </source>
</evidence>
<reference evidence="5 6" key="1">
    <citation type="journal article" date="2011" name="J. Bacteriol.">
        <title>Genome sequence of Chthoniobacter flavus Ellin428, an aerobic heterotrophic soil bacterium.</title>
        <authorList>
            <person name="Kant R."/>
            <person name="van Passel M.W."/>
            <person name="Palva A."/>
            <person name="Lucas S."/>
            <person name="Lapidus A."/>
            <person name="Glavina Del Rio T."/>
            <person name="Dalin E."/>
            <person name="Tice H."/>
            <person name="Bruce D."/>
            <person name="Goodwin L."/>
            <person name="Pitluck S."/>
            <person name="Larimer F.W."/>
            <person name="Land M.L."/>
            <person name="Hauser L."/>
            <person name="Sangwan P."/>
            <person name="de Vos W.M."/>
            <person name="Janssen P.H."/>
            <person name="Smidt H."/>
        </authorList>
    </citation>
    <scope>NUCLEOTIDE SEQUENCE [LARGE SCALE GENOMIC DNA]</scope>
    <source>
        <strain evidence="5 6">Ellin428</strain>
    </source>
</reference>
<dbReference type="SUPFAM" id="SSF47336">
    <property type="entry name" value="ACP-like"/>
    <property type="match status" value="1"/>
</dbReference>
<keyword evidence="1" id="KW-0596">Phosphopantetheine</keyword>
<feature type="domain" description="Carrier" evidence="4">
    <location>
        <begin position="1"/>
        <end position="69"/>
    </location>
</feature>
<evidence type="ECO:0000256" key="2">
    <source>
        <dbReference type="ARBA" id="ARBA00022553"/>
    </source>
</evidence>
<dbReference type="Gene3D" id="1.10.1200.10">
    <property type="entry name" value="ACP-like"/>
    <property type="match status" value="1"/>
</dbReference>
<accession>B4CUK1</accession>
<comment type="caution">
    <text evidence="5">The sequence shown here is derived from an EMBL/GenBank/DDBJ whole genome shotgun (WGS) entry which is preliminary data.</text>
</comment>
<evidence type="ECO:0000313" key="6">
    <source>
        <dbReference type="Proteomes" id="UP000005824"/>
    </source>
</evidence>
<dbReference type="eggNOG" id="COG0236">
    <property type="taxonomic scope" value="Bacteria"/>
</dbReference>
<dbReference type="GO" id="GO:0031177">
    <property type="term" value="F:phosphopantetheine binding"/>
    <property type="evidence" value="ECO:0007669"/>
    <property type="project" value="InterPro"/>
</dbReference>
<feature type="compositionally biased region" description="Low complexity" evidence="3">
    <location>
        <begin position="75"/>
        <end position="88"/>
    </location>
</feature>
<dbReference type="Pfam" id="PF00550">
    <property type="entry name" value="PP-binding"/>
    <property type="match status" value="1"/>
</dbReference>
<dbReference type="Proteomes" id="UP000005824">
    <property type="component" value="Unassembled WGS sequence"/>
</dbReference>
<sequence>MRDVVGSVLRVKPDSLRDDQPLTDLGLDSLMGVEIENSLEAAIGVALPPTSLMRARTIGQIASLIAGHMGGKSGAPAPAAAAAPVEAATTTEHVDLEAISDDDLDLLLGEGSASDEDPDPQGATK</sequence>
<feature type="region of interest" description="Disordered" evidence="3">
    <location>
        <begin position="105"/>
        <end position="125"/>
    </location>
</feature>
<organism evidence="5 6">
    <name type="scientific">Chthoniobacter flavus Ellin428</name>
    <dbReference type="NCBI Taxonomy" id="497964"/>
    <lineage>
        <taxon>Bacteria</taxon>
        <taxon>Pseudomonadati</taxon>
        <taxon>Verrucomicrobiota</taxon>
        <taxon>Spartobacteria</taxon>
        <taxon>Chthoniobacterales</taxon>
        <taxon>Chthoniobacteraceae</taxon>
        <taxon>Chthoniobacter</taxon>
    </lineage>
</organism>
<dbReference type="InterPro" id="IPR036736">
    <property type="entry name" value="ACP-like_sf"/>
</dbReference>
<keyword evidence="6" id="KW-1185">Reference proteome</keyword>
<evidence type="ECO:0000259" key="4">
    <source>
        <dbReference type="PROSITE" id="PS50075"/>
    </source>
</evidence>
<dbReference type="STRING" id="497964.CfE428DRAFT_0364"/>
<dbReference type="EMBL" id="ABVL01000001">
    <property type="protein sequence ID" value="EDY22239.1"/>
    <property type="molecule type" value="Genomic_DNA"/>
</dbReference>
<dbReference type="InterPro" id="IPR009081">
    <property type="entry name" value="PP-bd_ACP"/>
</dbReference>
<proteinExistence type="predicted"/>
<keyword evidence="2" id="KW-0597">Phosphoprotein</keyword>
<name>B4CUK1_9BACT</name>
<dbReference type="PROSITE" id="PS50075">
    <property type="entry name" value="CARRIER"/>
    <property type="match status" value="1"/>
</dbReference>